<evidence type="ECO:0000259" key="1">
    <source>
        <dbReference type="Pfam" id="PF00501"/>
    </source>
</evidence>
<dbReference type="InterPro" id="IPR050237">
    <property type="entry name" value="ATP-dep_AMP-bd_enzyme"/>
</dbReference>
<dbReference type="Gene3D" id="3.30.300.30">
    <property type="match status" value="1"/>
</dbReference>
<reference evidence="2 3" key="1">
    <citation type="submission" date="2020-06" db="EMBL/GenBank/DDBJ databases">
        <authorList>
            <person name="Chanama M."/>
        </authorList>
    </citation>
    <scope>NUCLEOTIDE SEQUENCE [LARGE SCALE GENOMIC DNA]</scope>
    <source>
        <strain evidence="2 3">TBRC6557</strain>
    </source>
</reference>
<sequence>MSVAPSDAVHHLLEQAAARSPEAPAVQDRTITWTYAELLSLSLRFARWLRHQGIRPGDRVMTKAANSAHLAAILFGTSMAGAIFVPANHQLTPFQMERIITDAEPSLILTSGSQKLASDLPVHEIEAIWPDVVTTEEGAPGLQSRPCAPALLIYTSGSTSTPKGVVCPHSMVLFAVEAIAERLAYTSDDRIFLRLPMSFDYGLYQLLLSVRASACVQISDIDSGVTLLSELRASASTIMPVVPPLAQLLVQLADRAPVQVSSVRLFTNTGAQLSPALAHDLRANFPGSSVVFMFGITECKRVSISVPDEDLIREGSLGRPLTGTDVWIEGPTGAPLPAGEIGQIVVRGPHVMAGYWRAPELTAQRFCFERGGAALRTGDYGWLDETGNLYFHGRRDDVFKRRGTRVSLTEVEAAAEAVPGVREAVAVHDRLVSEEDLSLVVTGSLSPQEVLAELTNRLDKARIPDRCFVVPTISLSPNGKADRTTVRDEVRMLRTGQK</sequence>
<dbReference type="Pfam" id="PF00501">
    <property type="entry name" value="AMP-binding"/>
    <property type="match status" value="1"/>
</dbReference>
<proteinExistence type="predicted"/>
<feature type="domain" description="AMP-dependent synthetase/ligase" evidence="1">
    <location>
        <begin position="13"/>
        <end position="356"/>
    </location>
</feature>
<dbReference type="PANTHER" id="PTHR43767">
    <property type="entry name" value="LONG-CHAIN-FATTY-ACID--COA LIGASE"/>
    <property type="match status" value="1"/>
</dbReference>
<dbReference type="AlphaFoldDB" id="A0A7Y6II55"/>
<protein>
    <submittedName>
        <fullName evidence="2">AMP-binding protein</fullName>
    </submittedName>
</protein>
<evidence type="ECO:0000313" key="3">
    <source>
        <dbReference type="Proteomes" id="UP000546126"/>
    </source>
</evidence>
<dbReference type="InterPro" id="IPR045851">
    <property type="entry name" value="AMP-bd_C_sf"/>
</dbReference>
<name>A0A7Y6II55_9ACTN</name>
<dbReference type="InterPro" id="IPR000873">
    <property type="entry name" value="AMP-dep_synth/lig_dom"/>
</dbReference>
<accession>A0A7Y6II55</accession>
<keyword evidence="3" id="KW-1185">Reference proteome</keyword>
<evidence type="ECO:0000313" key="2">
    <source>
        <dbReference type="EMBL" id="NUW38699.1"/>
    </source>
</evidence>
<dbReference type="InterPro" id="IPR042099">
    <property type="entry name" value="ANL_N_sf"/>
</dbReference>
<dbReference type="RefSeq" id="WP_175598339.1">
    <property type="nucleotide sequence ID" value="NZ_JABWGO010000001.1"/>
</dbReference>
<dbReference type="EMBL" id="JABWGO010000001">
    <property type="protein sequence ID" value="NUW38699.1"/>
    <property type="molecule type" value="Genomic_DNA"/>
</dbReference>
<dbReference type="Proteomes" id="UP000546126">
    <property type="component" value="Unassembled WGS sequence"/>
</dbReference>
<comment type="caution">
    <text evidence="2">The sequence shown here is derived from an EMBL/GenBank/DDBJ whole genome shotgun (WGS) entry which is preliminary data.</text>
</comment>
<dbReference type="Gene3D" id="3.40.50.12780">
    <property type="entry name" value="N-terminal domain of ligase-like"/>
    <property type="match status" value="1"/>
</dbReference>
<dbReference type="SUPFAM" id="SSF56801">
    <property type="entry name" value="Acetyl-CoA synthetase-like"/>
    <property type="match status" value="1"/>
</dbReference>
<organism evidence="2 3">
    <name type="scientific">Nonomuraea rhodomycinica</name>
    <dbReference type="NCBI Taxonomy" id="1712872"/>
    <lineage>
        <taxon>Bacteria</taxon>
        <taxon>Bacillati</taxon>
        <taxon>Actinomycetota</taxon>
        <taxon>Actinomycetes</taxon>
        <taxon>Streptosporangiales</taxon>
        <taxon>Streptosporangiaceae</taxon>
        <taxon>Nonomuraea</taxon>
    </lineage>
</organism>
<dbReference type="PANTHER" id="PTHR43767:SF10">
    <property type="entry name" value="SURFACTIN SYNTHASE SUBUNIT 1"/>
    <property type="match status" value="1"/>
</dbReference>
<gene>
    <name evidence="2" type="ORF">HT134_00955</name>
</gene>
<dbReference type="InterPro" id="IPR020845">
    <property type="entry name" value="AMP-binding_CS"/>
</dbReference>
<dbReference type="PROSITE" id="PS00455">
    <property type="entry name" value="AMP_BINDING"/>
    <property type="match status" value="1"/>
</dbReference>